<dbReference type="Proteomes" id="UP000655830">
    <property type="component" value="Unassembled WGS sequence"/>
</dbReference>
<keyword evidence="1" id="KW-1133">Transmembrane helix</keyword>
<feature type="transmembrane region" description="Helical" evidence="1">
    <location>
        <begin position="76"/>
        <end position="103"/>
    </location>
</feature>
<gene>
    <name evidence="2" type="ORF">H8718_01765</name>
</gene>
<reference evidence="2" key="1">
    <citation type="submission" date="2020-08" db="EMBL/GenBank/DDBJ databases">
        <title>Genome public.</title>
        <authorList>
            <person name="Liu C."/>
            <person name="Sun Q."/>
        </authorList>
    </citation>
    <scope>NUCLEOTIDE SEQUENCE</scope>
    <source>
        <strain evidence="2">NSJ-12</strain>
    </source>
</reference>
<name>A0A926EDH0_9FIRM</name>
<keyword evidence="1" id="KW-0472">Membrane</keyword>
<keyword evidence="3" id="KW-1185">Reference proteome</keyword>
<dbReference type="EMBL" id="JACRSY010000002">
    <property type="protein sequence ID" value="MBC8578269.1"/>
    <property type="molecule type" value="Genomic_DNA"/>
</dbReference>
<evidence type="ECO:0000313" key="3">
    <source>
        <dbReference type="Proteomes" id="UP000655830"/>
    </source>
</evidence>
<dbReference type="AlphaFoldDB" id="A0A926EDH0"/>
<comment type="caution">
    <text evidence="2">The sequence shown here is derived from an EMBL/GenBank/DDBJ whole genome shotgun (WGS) entry which is preliminary data.</text>
</comment>
<feature type="transmembrane region" description="Helical" evidence="1">
    <location>
        <begin position="12"/>
        <end position="35"/>
    </location>
</feature>
<organism evidence="2 3">
    <name type="scientific">Zhenhengia yiwuensis</name>
    <dbReference type="NCBI Taxonomy" id="2763666"/>
    <lineage>
        <taxon>Bacteria</taxon>
        <taxon>Bacillati</taxon>
        <taxon>Bacillota</taxon>
        <taxon>Clostridia</taxon>
        <taxon>Lachnospirales</taxon>
        <taxon>Lachnospiraceae</taxon>
        <taxon>Zhenhengia</taxon>
    </lineage>
</organism>
<dbReference type="Pfam" id="PF13782">
    <property type="entry name" value="SpoVAB"/>
    <property type="match status" value="1"/>
</dbReference>
<protein>
    <submittedName>
        <fullName evidence="2">Stage V sporulation protein AB</fullName>
    </submittedName>
</protein>
<feature type="transmembrane region" description="Helical" evidence="1">
    <location>
        <begin position="47"/>
        <end position="70"/>
    </location>
</feature>
<evidence type="ECO:0000256" key="1">
    <source>
        <dbReference type="SAM" id="Phobius"/>
    </source>
</evidence>
<feature type="transmembrane region" description="Helical" evidence="1">
    <location>
        <begin position="115"/>
        <end position="137"/>
    </location>
</feature>
<proteinExistence type="predicted"/>
<sequence>MSVLYAGVCILWGFATGIIISTGILSFINAIGIIPRLATKAKVTLHYFAFANVSLLGVITGTILYIWDIYLPIPKIIIAFFGLAFGVFVGCLSIAIAEILDVIPISKSRLKLKRGAYMAVLAFAFGKMIGTLFYYLYPGFH</sequence>
<keyword evidence="1" id="KW-0812">Transmembrane</keyword>
<dbReference type="RefSeq" id="WP_177669349.1">
    <property type="nucleotide sequence ID" value="NZ_JACRSY010000002.1"/>
</dbReference>
<accession>A0A926EDH0</accession>
<evidence type="ECO:0000313" key="2">
    <source>
        <dbReference type="EMBL" id="MBC8578269.1"/>
    </source>
</evidence>
<dbReference type="InterPro" id="IPR020144">
    <property type="entry name" value="SpoVAB"/>
</dbReference>